<accession>A0A081RDN3</accession>
<dbReference type="NCBIfam" id="NF033523">
    <property type="entry name" value="lasso_peptidase"/>
    <property type="match status" value="1"/>
</dbReference>
<dbReference type="InterPro" id="IPR029058">
    <property type="entry name" value="AB_hydrolase_fold"/>
</dbReference>
<feature type="chain" id="PRO_5001763295" evidence="3">
    <location>
        <begin position="22"/>
        <end position="702"/>
    </location>
</feature>
<dbReference type="eggNOG" id="COG0823">
    <property type="taxonomic scope" value="Bacteria"/>
</dbReference>
<evidence type="ECO:0000313" key="5">
    <source>
        <dbReference type="EMBL" id="KEQ53306.1"/>
    </source>
</evidence>
<dbReference type="GO" id="GO:0004252">
    <property type="term" value="F:serine-type endopeptidase activity"/>
    <property type="evidence" value="ECO:0007669"/>
    <property type="project" value="TreeGrafter"/>
</dbReference>
<dbReference type="PANTHER" id="PTHR42776:SF27">
    <property type="entry name" value="DIPEPTIDYL PEPTIDASE FAMILY MEMBER 6"/>
    <property type="match status" value="1"/>
</dbReference>
<sequence length="702" mass="75750">MVKRRLSILFALLALPDVSQAQRTPSMREVIELTDLSSVAISPDGRMVAFREEAASIERNAHDLAWFVVPVDGSTPPRRLADAGEGNWLNGTLLSEPPIWSADSRYILYRAIIDGEVQVWRAAADGSGVARITSEPGNVADMMLGADGRSVTYRVGPSRDEIVRAEDKEHDDGVLIDAKVDPSRPLYRGGRIDGRQATERLGGFWFGHAGLLADQAPHVRTVDIASGLARDATAAEAARLAPAPQAFDKLDGRFLVARVASGDGRGTAYVLSSGARHELLVAKGSGVQGSGVQGAIPCGAAACTGQRIRSVTWQREADALVFETSDGGGNSSLHRWTVESGAVDTLATGQGLLGGGRDQTQGCAIGTRTIVCVAAAADVPPHLVAIDLDTGKLRLLADPNPALADTAPKFRPFSWVDRAGRRFTGQLLRPDGVTGPVPLFVTYYSCGGYLRGGLGDEFPLRELARHGIAALCINRYPASDGVGDQVGAYRIAQSGIAAVIDRLAHDGIIDRTKVGMGGVSFGGESTIWIAMHSRLLAATSIANVLLTPTYYWFNAVKGREVPEVLKSGWGIDDPDQDRRDWRELSPAFNADRIQAPLLMQLPEQEYRPNVELLARLQRAGKPVELWAFPDEVHVKWQPRHQLAANARNLDWFRYWLQGWIDPDPAKAAQYRRWQAYGPPAGPSSGPSQPRAQASASIIGNRR</sequence>
<dbReference type="EMBL" id="JFHR01000025">
    <property type="protein sequence ID" value="KEQ53306.1"/>
    <property type="molecule type" value="Genomic_DNA"/>
</dbReference>
<name>A0A081RDN3_SPHCR</name>
<dbReference type="InterPro" id="IPR053536">
    <property type="entry name" value="Lasso_peptide_isopeptidase"/>
</dbReference>
<dbReference type="SUPFAM" id="SSF82171">
    <property type="entry name" value="DPP6 N-terminal domain-like"/>
    <property type="match status" value="1"/>
</dbReference>
<feature type="domain" description="Peptidase S9 prolyl oligopeptidase catalytic" evidence="4">
    <location>
        <begin position="496"/>
        <end position="657"/>
    </location>
</feature>
<dbReference type="Pfam" id="PF00326">
    <property type="entry name" value="Peptidase_S9"/>
    <property type="match status" value="1"/>
</dbReference>
<dbReference type="PANTHER" id="PTHR42776">
    <property type="entry name" value="SERINE PEPTIDASE S9 FAMILY MEMBER"/>
    <property type="match status" value="1"/>
</dbReference>
<gene>
    <name evidence="5" type="ORF">BV95_02458</name>
</gene>
<dbReference type="OrthoDB" id="100212at2"/>
<dbReference type="eggNOG" id="COG1506">
    <property type="taxonomic scope" value="Bacteria"/>
</dbReference>
<dbReference type="GO" id="GO:0006508">
    <property type="term" value="P:proteolysis"/>
    <property type="evidence" value="ECO:0007669"/>
    <property type="project" value="InterPro"/>
</dbReference>
<evidence type="ECO:0000256" key="2">
    <source>
        <dbReference type="SAM" id="MobiDB-lite"/>
    </source>
</evidence>
<dbReference type="InterPro" id="IPR011042">
    <property type="entry name" value="6-blade_b-propeller_TolB-like"/>
</dbReference>
<organism evidence="5 6">
    <name type="scientific">Sphingobium chlorophenolicum</name>
    <dbReference type="NCBI Taxonomy" id="46429"/>
    <lineage>
        <taxon>Bacteria</taxon>
        <taxon>Pseudomonadati</taxon>
        <taxon>Pseudomonadota</taxon>
        <taxon>Alphaproteobacteria</taxon>
        <taxon>Sphingomonadales</taxon>
        <taxon>Sphingomonadaceae</taxon>
        <taxon>Sphingobium</taxon>
    </lineage>
</organism>
<feature type="region of interest" description="Disordered" evidence="2">
    <location>
        <begin position="671"/>
        <end position="702"/>
    </location>
</feature>
<keyword evidence="1" id="KW-0378">Hydrolase</keyword>
<evidence type="ECO:0000256" key="3">
    <source>
        <dbReference type="SAM" id="SignalP"/>
    </source>
</evidence>
<proteinExistence type="predicted"/>
<dbReference type="RefSeq" id="WP_051749747.1">
    <property type="nucleotide sequence ID" value="NZ_JFHR01000025.1"/>
</dbReference>
<dbReference type="SUPFAM" id="SSF53474">
    <property type="entry name" value="alpha/beta-Hydrolases"/>
    <property type="match status" value="1"/>
</dbReference>
<evidence type="ECO:0000256" key="1">
    <source>
        <dbReference type="ARBA" id="ARBA00022801"/>
    </source>
</evidence>
<keyword evidence="3" id="KW-0732">Signal</keyword>
<reference evidence="5 6" key="1">
    <citation type="submission" date="2014-02" db="EMBL/GenBank/DDBJ databases">
        <title>Whole genome sequence of Sphingobium chlorophenolicum NBRC 16172.</title>
        <authorList>
            <person name="Gan H.M."/>
            <person name="Gan H.Y."/>
            <person name="Chew T.H."/>
            <person name="Savka M.A."/>
        </authorList>
    </citation>
    <scope>NUCLEOTIDE SEQUENCE [LARGE SCALE GENOMIC DNA]</scope>
    <source>
        <strain evidence="5 6">NBRC 16172</strain>
    </source>
</reference>
<evidence type="ECO:0000313" key="6">
    <source>
        <dbReference type="Proteomes" id="UP000028411"/>
    </source>
</evidence>
<feature type="compositionally biased region" description="Low complexity" evidence="2">
    <location>
        <begin position="674"/>
        <end position="696"/>
    </location>
</feature>
<protein>
    <submittedName>
        <fullName evidence="5">Putative peptidase</fullName>
    </submittedName>
</protein>
<evidence type="ECO:0000259" key="4">
    <source>
        <dbReference type="Pfam" id="PF00326"/>
    </source>
</evidence>
<dbReference type="InterPro" id="IPR001375">
    <property type="entry name" value="Peptidase_S9_cat"/>
</dbReference>
<dbReference type="Gene3D" id="3.40.50.1820">
    <property type="entry name" value="alpha/beta hydrolase"/>
    <property type="match status" value="1"/>
</dbReference>
<comment type="caution">
    <text evidence="5">The sequence shown here is derived from an EMBL/GenBank/DDBJ whole genome shotgun (WGS) entry which is preliminary data.</text>
</comment>
<feature type="signal peptide" evidence="3">
    <location>
        <begin position="1"/>
        <end position="21"/>
    </location>
</feature>
<dbReference type="Proteomes" id="UP000028411">
    <property type="component" value="Unassembled WGS sequence"/>
</dbReference>
<dbReference type="Gene3D" id="2.120.10.30">
    <property type="entry name" value="TolB, C-terminal domain"/>
    <property type="match status" value="1"/>
</dbReference>
<dbReference type="AlphaFoldDB" id="A0A081RDN3"/>
<dbReference type="PATRIC" id="fig|46429.4.peg.2433"/>